<dbReference type="Pfam" id="PF05167">
    <property type="entry name" value="DUF711"/>
    <property type="match status" value="1"/>
</dbReference>
<dbReference type="NCBIfam" id="NF003700">
    <property type="entry name" value="PRK05313.1"/>
    <property type="match status" value="1"/>
</dbReference>
<dbReference type="Proteomes" id="UP000030700">
    <property type="component" value="Unassembled WGS sequence"/>
</dbReference>
<evidence type="ECO:0000313" key="2">
    <source>
        <dbReference type="EMBL" id="GAK51034.1"/>
    </source>
</evidence>
<dbReference type="InterPro" id="IPR007841">
    <property type="entry name" value="UPF0210"/>
</dbReference>
<dbReference type="PANTHER" id="PTHR37560:SF1">
    <property type="entry name" value="UPF0210 PROTEIN MJ1665"/>
    <property type="match status" value="1"/>
</dbReference>
<dbReference type="HOGENOM" id="CLU_048704_0_0_0"/>
<comment type="subunit">
    <text evidence="1">Homodimer.</text>
</comment>
<gene>
    <name evidence="2" type="ORF">U14_02276</name>
</gene>
<comment type="similarity">
    <text evidence="1">Belongs to the UPF0210 family.</text>
</comment>
<dbReference type="EMBL" id="DF820456">
    <property type="protein sequence ID" value="GAK51034.1"/>
    <property type="molecule type" value="Genomic_DNA"/>
</dbReference>
<dbReference type="SUPFAM" id="SSF51998">
    <property type="entry name" value="PFL-like glycyl radical enzymes"/>
    <property type="match status" value="1"/>
</dbReference>
<organism evidence="2">
    <name type="scientific">Candidatus Moduliflexus flocculans</name>
    <dbReference type="NCBI Taxonomy" id="1499966"/>
    <lineage>
        <taxon>Bacteria</taxon>
        <taxon>Candidatus Moduliflexota</taxon>
        <taxon>Candidatus Moduliflexia</taxon>
        <taxon>Candidatus Moduliflexales</taxon>
        <taxon>Candidatus Moduliflexaceae</taxon>
    </lineage>
</organism>
<dbReference type="HAMAP" id="MF_01221">
    <property type="entry name" value="UPF0210"/>
    <property type="match status" value="1"/>
</dbReference>
<dbReference type="Gene3D" id="3.20.70.20">
    <property type="match status" value="1"/>
</dbReference>
<dbReference type="PANTHER" id="PTHR37560">
    <property type="entry name" value="UPF0210 PROTEIN SPR0218"/>
    <property type="match status" value="1"/>
</dbReference>
<dbReference type="AlphaFoldDB" id="A0A0S6VTZ6"/>
<accession>A0A0S6VTZ6</accession>
<sequence>MCAIMELRYTPEELYQAVHMVTEQHFDIRTVTMGINLKDCIDPDLKRLQEKIYAKITTKAAHLVEEAKALEEKYGVPIVNKRISVTPVALILEATLSHDKERDIELAVEIGKTLDAAAATVGVDFIAGFSALVQKGETYGDTVLIDAIPATLSQTQRLCSCVNVASTRNGINMTTIARLGVMIKELAVKTPDAIGCAKFVCFANAVEDNPFVAGAFHGVGEGDSAINIGVSGPGVVKQALENHPDADLTEMAELIKKTTFRITRVGELIGREISRRLNVNFGILDLSLAPTPEIGDSVAEILEVMGLAKAGAPGSTAALAMLIDAVKKGGMMASSCTGGLSGAFIPVSEDQGMVEAVRVGALSLEKLEAMTAVCSVGLDMVAVPGDTPPTTLAAIIADECAIGMINNKTTGVRIIPVPGKKAGDYVSWGGLLGSSYIMPVSEFSADRFIARGGRIPAPVVGIRN</sequence>
<dbReference type="CDD" id="cd08025">
    <property type="entry name" value="RNR_PFL_like_DUF711"/>
    <property type="match status" value="1"/>
</dbReference>
<keyword evidence="3" id="KW-1185">Reference proteome</keyword>
<protein>
    <recommendedName>
        <fullName evidence="1">UPF0210 protein U14_02276</fullName>
    </recommendedName>
</protein>
<evidence type="ECO:0000256" key="1">
    <source>
        <dbReference type="HAMAP-Rule" id="MF_01221"/>
    </source>
</evidence>
<proteinExistence type="inferred from homology"/>
<reference evidence="2" key="1">
    <citation type="journal article" date="2015" name="PeerJ">
        <title>First genomic representation of candidate bacterial phylum KSB3 points to enhanced environmental sensing as a trigger of wastewater bulking.</title>
        <authorList>
            <person name="Sekiguchi Y."/>
            <person name="Ohashi A."/>
            <person name="Parks D.H."/>
            <person name="Yamauchi T."/>
            <person name="Tyson G.W."/>
            <person name="Hugenholtz P."/>
        </authorList>
    </citation>
    <scope>NUCLEOTIDE SEQUENCE [LARGE SCALE GENOMIC DNA]</scope>
</reference>
<dbReference type="STRING" id="1499966.U14_02276"/>
<name>A0A0S6VTZ6_9BACT</name>
<evidence type="ECO:0000313" key="3">
    <source>
        <dbReference type="Proteomes" id="UP000030700"/>
    </source>
</evidence>